<protein>
    <recommendedName>
        <fullName evidence="3">DUF1176 domain-containing protein</fullName>
    </recommendedName>
</protein>
<comment type="caution">
    <text evidence="1">The sequence shown here is derived from an EMBL/GenBank/DDBJ whole genome shotgun (WGS) entry which is preliminary data.</text>
</comment>
<accession>T0IZZ5</accession>
<dbReference type="STRING" id="1346791.M529_15425"/>
<dbReference type="PATRIC" id="fig|1346791.3.peg.2971"/>
<sequence>MLETYKDWTVGCDNRNHCEAVALQPETGEWPETPATVVISRDAGPDAGTEVSISRDAKGRSELGFFIDGHKVAGVTATNGEAVLRGPQASALAIAMAHGAVMEIRSGAKVLARPSLSGSAAALRYIDARQGRAGTSTALIATGPLGPVAVRAAPATPAIRRAPLPEGPAPSALWRDELTALGKFTGCAEEMRDASEPPELHRLSKTETLILVPCGSGAYNATSIPVIATGPIGRRAFRYAAFDYQPGWGEDKARPDLVNAGWTPATLRLDSFAKGRGIGDCGTSAAYVWDGTRFRLIEQAAMGECRGAWHWITTWTAVAVE</sequence>
<dbReference type="Proteomes" id="UP000015523">
    <property type="component" value="Unassembled WGS sequence"/>
</dbReference>
<proteinExistence type="predicted"/>
<dbReference type="InterPro" id="IPR009560">
    <property type="entry name" value="DUF1176"/>
</dbReference>
<evidence type="ECO:0000313" key="2">
    <source>
        <dbReference type="Proteomes" id="UP000015523"/>
    </source>
</evidence>
<dbReference type="EMBL" id="AUWY01000106">
    <property type="protein sequence ID" value="EQB31306.1"/>
    <property type="molecule type" value="Genomic_DNA"/>
</dbReference>
<evidence type="ECO:0000313" key="1">
    <source>
        <dbReference type="EMBL" id="EQB31306.1"/>
    </source>
</evidence>
<dbReference type="Pfam" id="PF06674">
    <property type="entry name" value="DUF1176"/>
    <property type="match status" value="1"/>
</dbReference>
<dbReference type="eggNOG" id="COG5342">
    <property type="taxonomic scope" value="Bacteria"/>
</dbReference>
<keyword evidence="2" id="KW-1185">Reference proteome</keyword>
<gene>
    <name evidence="1" type="ORF">M529_15425</name>
</gene>
<organism evidence="1 2">
    <name type="scientific">Sphingobium ummariense RL-3</name>
    <dbReference type="NCBI Taxonomy" id="1346791"/>
    <lineage>
        <taxon>Bacteria</taxon>
        <taxon>Pseudomonadati</taxon>
        <taxon>Pseudomonadota</taxon>
        <taxon>Alphaproteobacteria</taxon>
        <taxon>Sphingomonadales</taxon>
        <taxon>Sphingomonadaceae</taxon>
        <taxon>Sphingobium</taxon>
    </lineage>
</organism>
<reference evidence="1 2" key="1">
    <citation type="journal article" date="2013" name="Genome Announc.">
        <title>Draft Genome Sequence of Sphingobium ummariense Strain RL-3, a Hexachlorocyclohexane-Degrading Bacterium.</title>
        <authorList>
            <person name="Kohli P."/>
            <person name="Dua A."/>
            <person name="Sangwan N."/>
            <person name="Oldach P."/>
            <person name="Khurana J.P."/>
            <person name="Lal R."/>
        </authorList>
    </citation>
    <scope>NUCLEOTIDE SEQUENCE [LARGE SCALE GENOMIC DNA]</scope>
    <source>
        <strain evidence="1 2">RL-3</strain>
    </source>
</reference>
<evidence type="ECO:0008006" key="3">
    <source>
        <dbReference type="Google" id="ProtNLM"/>
    </source>
</evidence>
<dbReference type="AlphaFoldDB" id="T0IZZ5"/>
<name>T0IZZ5_9SPHN</name>